<dbReference type="Gene3D" id="3.30.70.1220">
    <property type="entry name" value="TFB5-like"/>
    <property type="match status" value="1"/>
</dbReference>
<evidence type="ECO:0000256" key="2">
    <source>
        <dbReference type="ARBA" id="ARBA00007470"/>
    </source>
</evidence>
<dbReference type="EMBL" id="LNFO01003076">
    <property type="protein sequence ID" value="KUF83816.1"/>
    <property type="molecule type" value="Genomic_DNA"/>
</dbReference>
<keyword evidence="4" id="KW-0805">Transcription regulation</keyword>
<dbReference type="InterPro" id="IPR035935">
    <property type="entry name" value="TFB5-like_sf"/>
</dbReference>
<dbReference type="PANTHER" id="PTHR28580:SF1">
    <property type="entry name" value="GENERAL TRANSCRIPTION FACTOR IIH SUBUNIT 5"/>
    <property type="match status" value="1"/>
</dbReference>
<comment type="caution">
    <text evidence="9">The sequence shown here is derived from an EMBL/GenBank/DDBJ whole genome shotgun (WGS) entry which is preliminary data.</text>
</comment>
<keyword evidence="3" id="KW-0227">DNA damage</keyword>
<evidence type="ECO:0000256" key="5">
    <source>
        <dbReference type="ARBA" id="ARBA00023163"/>
    </source>
</evidence>
<evidence type="ECO:0000256" key="6">
    <source>
        <dbReference type="ARBA" id="ARBA00023204"/>
    </source>
</evidence>
<dbReference type="GO" id="GO:0005675">
    <property type="term" value="C:transcription factor TFIIH holo complex"/>
    <property type="evidence" value="ECO:0007669"/>
    <property type="project" value="TreeGrafter"/>
</dbReference>
<organism evidence="9 10">
    <name type="scientific">Phytophthora nicotianae</name>
    <name type="common">Potato buckeye rot agent</name>
    <name type="synonym">Phytophthora parasitica</name>
    <dbReference type="NCBI Taxonomy" id="4792"/>
    <lineage>
        <taxon>Eukaryota</taxon>
        <taxon>Sar</taxon>
        <taxon>Stramenopiles</taxon>
        <taxon>Oomycota</taxon>
        <taxon>Peronosporomycetes</taxon>
        <taxon>Peronosporales</taxon>
        <taxon>Peronosporaceae</taxon>
        <taxon>Phytophthora</taxon>
    </lineage>
</organism>
<name>A0A0W8CIA5_PHYNI</name>
<evidence type="ECO:0000313" key="9">
    <source>
        <dbReference type="EMBL" id="KUF83816.1"/>
    </source>
</evidence>
<evidence type="ECO:0000256" key="7">
    <source>
        <dbReference type="ARBA" id="ARBA00023242"/>
    </source>
</evidence>
<gene>
    <name evidence="9" type="ORF">AM587_10005669</name>
</gene>
<dbReference type="SUPFAM" id="SSF142897">
    <property type="entry name" value="TFB5-like"/>
    <property type="match status" value="1"/>
</dbReference>
<evidence type="ECO:0000256" key="8">
    <source>
        <dbReference type="SAM" id="SignalP"/>
    </source>
</evidence>
<sequence length="219" mass="25265">MSLNPVVMVIAMAFLITSEALSASTLPNQVTSSSRQGFLRTASTTVVDDEERGTLQSRIYMTLSRLAKKGDMDKLSDKLEHKSWRTSGENPQKLFMKNKAKWKGKTDEQLKGDREFAHYLVLADVWPKVQYKKGTWLTSDQWIKQMNEEGKKRTAVKKLDPATKQYLLHLNETAVQQRFVIEDLDDTHLFIVPDPKVIAFIEKKMDEWNEKNTYQPPTQ</sequence>
<accession>A0A0W8CIA5</accession>
<dbReference type="Proteomes" id="UP000052943">
    <property type="component" value="Unassembled WGS sequence"/>
</dbReference>
<reference evidence="9 10" key="1">
    <citation type="submission" date="2015-11" db="EMBL/GenBank/DDBJ databases">
        <title>Genomes and virulence difference between two physiological races of Phytophthora nicotianae.</title>
        <authorList>
            <person name="Liu H."/>
            <person name="Ma X."/>
            <person name="Yu H."/>
            <person name="Fang D."/>
            <person name="Li Y."/>
            <person name="Wang X."/>
            <person name="Wang W."/>
            <person name="Dong Y."/>
            <person name="Xiao B."/>
        </authorList>
    </citation>
    <scope>NUCLEOTIDE SEQUENCE [LARGE SCALE GENOMIC DNA]</scope>
    <source>
        <strain evidence="10">race 0</strain>
    </source>
</reference>
<dbReference type="SMART" id="SM01395">
    <property type="entry name" value="Tbf5"/>
    <property type="match status" value="1"/>
</dbReference>
<dbReference type="GO" id="GO:0006294">
    <property type="term" value="P:nucleotide-excision repair, preincision complex assembly"/>
    <property type="evidence" value="ECO:0007669"/>
    <property type="project" value="TreeGrafter"/>
</dbReference>
<keyword evidence="7" id="KW-0539">Nucleus</keyword>
<dbReference type="PANTHER" id="PTHR28580">
    <property type="entry name" value="GENERAL TRANSCRIPTION FACTOR IIH SUBUNIT 5"/>
    <property type="match status" value="1"/>
</dbReference>
<dbReference type="GO" id="GO:0006367">
    <property type="term" value="P:transcription initiation at RNA polymerase II promoter"/>
    <property type="evidence" value="ECO:0007669"/>
    <property type="project" value="InterPro"/>
</dbReference>
<keyword evidence="8" id="KW-0732">Signal</keyword>
<dbReference type="Pfam" id="PF06331">
    <property type="entry name" value="Tfb5"/>
    <property type="match status" value="1"/>
</dbReference>
<comment type="subcellular location">
    <subcellularLocation>
        <location evidence="1">Nucleus</location>
    </subcellularLocation>
</comment>
<protein>
    <submittedName>
        <fullName evidence="9">General transcription factor IIH subunit 5</fullName>
    </submittedName>
</protein>
<feature type="chain" id="PRO_5006940528" evidence="8">
    <location>
        <begin position="23"/>
        <end position="219"/>
    </location>
</feature>
<keyword evidence="5" id="KW-0804">Transcription</keyword>
<evidence type="ECO:0000256" key="1">
    <source>
        <dbReference type="ARBA" id="ARBA00004123"/>
    </source>
</evidence>
<keyword evidence="6" id="KW-0234">DNA repair</keyword>
<dbReference type="GO" id="GO:0000439">
    <property type="term" value="C:transcription factor TFIIH core complex"/>
    <property type="evidence" value="ECO:0007669"/>
    <property type="project" value="InterPro"/>
</dbReference>
<dbReference type="InterPro" id="IPR009400">
    <property type="entry name" value="TFIIH_TTDA/Tfb5"/>
</dbReference>
<evidence type="ECO:0000313" key="10">
    <source>
        <dbReference type="Proteomes" id="UP000052943"/>
    </source>
</evidence>
<evidence type="ECO:0000256" key="3">
    <source>
        <dbReference type="ARBA" id="ARBA00022763"/>
    </source>
</evidence>
<dbReference type="OrthoDB" id="354at2759"/>
<proteinExistence type="inferred from homology"/>
<comment type="similarity">
    <text evidence="2">Belongs to the TFB5 family.</text>
</comment>
<dbReference type="AlphaFoldDB" id="A0A0W8CIA5"/>
<dbReference type="STRING" id="4790.A0A0W8CIA5"/>
<feature type="signal peptide" evidence="8">
    <location>
        <begin position="1"/>
        <end position="22"/>
    </location>
</feature>
<evidence type="ECO:0000256" key="4">
    <source>
        <dbReference type="ARBA" id="ARBA00023015"/>
    </source>
</evidence>